<dbReference type="Proteomes" id="UP000199645">
    <property type="component" value="Unassembled WGS sequence"/>
</dbReference>
<dbReference type="PANTHER" id="PTHR43569">
    <property type="entry name" value="AMIDOHYDROLASE"/>
    <property type="match status" value="1"/>
</dbReference>
<protein>
    <submittedName>
        <fullName evidence="3">L-fuconolactonase</fullName>
    </submittedName>
</protein>
<proteinExistence type="inferred from homology"/>
<feature type="domain" description="Amidohydrolase-related" evidence="2">
    <location>
        <begin position="13"/>
        <end position="87"/>
    </location>
</feature>
<dbReference type="PANTHER" id="PTHR43569:SF2">
    <property type="entry name" value="AMIDOHYDROLASE-RELATED DOMAIN-CONTAINING PROTEIN"/>
    <property type="match status" value="1"/>
</dbReference>
<sequence>MIIDAHQHLWTSGYAWLREPESARPNVVAKLSGLVTEAAWATWTPRDLKPYVDIAIDLFGDGRLMSGSDWPVLEPAATYADVKDAMTGLLGGAPADVFAGTAISTYHLEPG</sequence>
<evidence type="ECO:0000259" key="2">
    <source>
        <dbReference type="Pfam" id="PF04909"/>
    </source>
</evidence>
<dbReference type="RefSeq" id="WP_239144138.1">
    <property type="nucleotide sequence ID" value="NZ_BOMT01000116.1"/>
</dbReference>
<comment type="similarity">
    <text evidence="1">Belongs to the metallo-dependent hydrolases superfamily.</text>
</comment>
<evidence type="ECO:0000313" key="3">
    <source>
        <dbReference type="EMBL" id="SFF97325.1"/>
    </source>
</evidence>
<evidence type="ECO:0000313" key="4">
    <source>
        <dbReference type="Proteomes" id="UP000199645"/>
    </source>
</evidence>
<reference evidence="3 4" key="1">
    <citation type="submission" date="2016-10" db="EMBL/GenBank/DDBJ databases">
        <authorList>
            <person name="de Groot N.N."/>
        </authorList>
    </citation>
    <scope>NUCLEOTIDE SEQUENCE [LARGE SCALE GENOMIC DNA]</scope>
    <source>
        <strain evidence="3 4">DSM 43019</strain>
    </source>
</reference>
<dbReference type="InterPro" id="IPR006680">
    <property type="entry name" value="Amidohydro-rel"/>
</dbReference>
<dbReference type="Pfam" id="PF04909">
    <property type="entry name" value="Amidohydro_2"/>
    <property type="match status" value="1"/>
</dbReference>
<dbReference type="InterPro" id="IPR052350">
    <property type="entry name" value="Metallo-dep_Lactonases"/>
</dbReference>
<keyword evidence="4" id="KW-1185">Reference proteome</keyword>
<evidence type="ECO:0000256" key="1">
    <source>
        <dbReference type="ARBA" id="ARBA00038310"/>
    </source>
</evidence>
<dbReference type="AlphaFoldDB" id="A0A1I2N0C8"/>
<dbReference type="GO" id="GO:0016787">
    <property type="term" value="F:hydrolase activity"/>
    <property type="evidence" value="ECO:0007669"/>
    <property type="project" value="InterPro"/>
</dbReference>
<accession>A0A1I2N0C8</accession>
<dbReference type="Gene3D" id="3.20.20.140">
    <property type="entry name" value="Metal-dependent hydrolases"/>
    <property type="match status" value="1"/>
</dbReference>
<name>A0A1I2N0C8_9ACTN</name>
<dbReference type="InterPro" id="IPR032466">
    <property type="entry name" value="Metal_Hydrolase"/>
</dbReference>
<dbReference type="EMBL" id="FONV01000037">
    <property type="protein sequence ID" value="SFF97325.1"/>
    <property type="molecule type" value="Genomic_DNA"/>
</dbReference>
<organism evidence="3 4">
    <name type="scientific">Actinoplanes philippinensis</name>
    <dbReference type="NCBI Taxonomy" id="35752"/>
    <lineage>
        <taxon>Bacteria</taxon>
        <taxon>Bacillati</taxon>
        <taxon>Actinomycetota</taxon>
        <taxon>Actinomycetes</taxon>
        <taxon>Micromonosporales</taxon>
        <taxon>Micromonosporaceae</taxon>
        <taxon>Actinoplanes</taxon>
    </lineage>
</organism>
<dbReference type="STRING" id="35752.SAMN05421541_13710"/>
<dbReference type="SUPFAM" id="SSF51556">
    <property type="entry name" value="Metallo-dependent hydrolases"/>
    <property type="match status" value="1"/>
</dbReference>
<gene>
    <name evidence="3" type="ORF">SAMN05421541_13710</name>
</gene>